<comment type="caution">
    <text evidence="1">The sequence shown here is derived from an EMBL/GenBank/DDBJ whole genome shotgun (WGS) entry which is preliminary data.</text>
</comment>
<dbReference type="EMBL" id="JAVRJZ010000001">
    <property type="protein sequence ID" value="KAK2727696.1"/>
    <property type="molecule type" value="Genomic_DNA"/>
</dbReference>
<protein>
    <submittedName>
        <fullName evidence="1">Uncharacterized protein</fullName>
    </submittedName>
</protein>
<reference evidence="1" key="1">
    <citation type="submission" date="2023-07" db="EMBL/GenBank/DDBJ databases">
        <title>Chromosome-level genome assembly of Artemia franciscana.</title>
        <authorList>
            <person name="Jo E."/>
        </authorList>
    </citation>
    <scope>NUCLEOTIDE SEQUENCE</scope>
    <source>
        <tissue evidence="1">Whole body</tissue>
    </source>
</reference>
<keyword evidence="2" id="KW-1185">Reference proteome</keyword>
<accession>A0AA88IPJ9</accession>
<organism evidence="1 2">
    <name type="scientific">Artemia franciscana</name>
    <name type="common">Brine shrimp</name>
    <name type="synonym">Artemia sanfranciscana</name>
    <dbReference type="NCBI Taxonomy" id="6661"/>
    <lineage>
        <taxon>Eukaryota</taxon>
        <taxon>Metazoa</taxon>
        <taxon>Ecdysozoa</taxon>
        <taxon>Arthropoda</taxon>
        <taxon>Crustacea</taxon>
        <taxon>Branchiopoda</taxon>
        <taxon>Anostraca</taxon>
        <taxon>Artemiidae</taxon>
        <taxon>Artemia</taxon>
    </lineage>
</organism>
<feature type="non-terminal residue" evidence="1">
    <location>
        <position position="72"/>
    </location>
</feature>
<gene>
    <name evidence="1" type="ORF">QYM36_008251</name>
</gene>
<name>A0AA88IPJ9_ARTSF</name>
<evidence type="ECO:0000313" key="1">
    <source>
        <dbReference type="EMBL" id="KAK2727696.1"/>
    </source>
</evidence>
<evidence type="ECO:0000313" key="2">
    <source>
        <dbReference type="Proteomes" id="UP001187531"/>
    </source>
</evidence>
<sequence length="72" mass="8226">MEKSGEEVCNASSERIGVYGAKIFREFLTSKGKVSNFEDFSKEELDEALEMLFVELRQKDGTPYQVRSLNTI</sequence>
<proteinExistence type="predicted"/>
<dbReference type="Proteomes" id="UP001187531">
    <property type="component" value="Unassembled WGS sequence"/>
</dbReference>
<dbReference type="AlphaFoldDB" id="A0AA88IPJ9"/>